<gene>
    <name evidence="1" type="ORF">C8R41DRAFT_418942</name>
</gene>
<evidence type="ECO:0000313" key="1">
    <source>
        <dbReference type="EMBL" id="KAJ4486815.1"/>
    </source>
</evidence>
<evidence type="ECO:0000313" key="2">
    <source>
        <dbReference type="Proteomes" id="UP001150217"/>
    </source>
</evidence>
<proteinExistence type="predicted"/>
<reference evidence="1" key="1">
    <citation type="submission" date="2022-08" db="EMBL/GenBank/DDBJ databases">
        <title>A Global Phylogenomic Analysis of the Shiitake Genus Lentinula.</title>
        <authorList>
            <consortium name="DOE Joint Genome Institute"/>
            <person name="Sierra-Patev S."/>
            <person name="Min B."/>
            <person name="Naranjo-Ortiz M."/>
            <person name="Looney B."/>
            <person name="Konkel Z."/>
            <person name="Slot J.C."/>
            <person name="Sakamoto Y."/>
            <person name="Steenwyk J.L."/>
            <person name="Rokas A."/>
            <person name="Carro J."/>
            <person name="Camarero S."/>
            <person name="Ferreira P."/>
            <person name="Molpeceres G."/>
            <person name="Ruiz-Duenas F.J."/>
            <person name="Serrano A."/>
            <person name="Henrissat B."/>
            <person name="Drula E."/>
            <person name="Hughes K.W."/>
            <person name="Mata J.L."/>
            <person name="Ishikawa N.K."/>
            <person name="Vargas-Isla R."/>
            <person name="Ushijima S."/>
            <person name="Smith C.A."/>
            <person name="Ahrendt S."/>
            <person name="Andreopoulos W."/>
            <person name="He G."/>
            <person name="Labutti K."/>
            <person name="Lipzen A."/>
            <person name="Ng V."/>
            <person name="Riley R."/>
            <person name="Sandor L."/>
            <person name="Barry K."/>
            <person name="Martinez A.T."/>
            <person name="Xiao Y."/>
            <person name="Gibbons J.G."/>
            <person name="Terashima K."/>
            <person name="Grigoriev I.V."/>
            <person name="Hibbett D.S."/>
        </authorList>
    </citation>
    <scope>NUCLEOTIDE SEQUENCE</scope>
    <source>
        <strain evidence="1">RHP3577 ss4</strain>
    </source>
</reference>
<accession>A0ABQ8VBZ0</accession>
<keyword evidence="2" id="KW-1185">Reference proteome</keyword>
<protein>
    <submittedName>
        <fullName evidence="1">Uncharacterized protein</fullName>
    </submittedName>
</protein>
<dbReference type="Proteomes" id="UP001150217">
    <property type="component" value="Unassembled WGS sequence"/>
</dbReference>
<name>A0ABQ8VBZ0_9AGAR</name>
<comment type="caution">
    <text evidence="1">The sequence shown here is derived from an EMBL/GenBank/DDBJ whole genome shotgun (WGS) entry which is preliminary data.</text>
</comment>
<sequence length="198" mass="22221">MMCCDSILNCWPVQQNFPPLRVVINCLSLLATTGKAHYYQTHTQSTIRRGHALDLAAEIPPQTFEYSIPPILARPSVTKDNQLIGHGTSQLLLLPRSKSSGIHCACRTSHRTSKTKDMKNPGSSYDACTPKTLYELLPACSCSRYHYTSCLLRKLRRLPTQPPSIEYPTLQSPKRIRQTYGTYSRTLRSGSVRITHSG</sequence>
<dbReference type="EMBL" id="JANVFT010000049">
    <property type="protein sequence ID" value="KAJ4486815.1"/>
    <property type="molecule type" value="Genomic_DNA"/>
</dbReference>
<organism evidence="1 2">
    <name type="scientific">Lentinula lateritia</name>
    <dbReference type="NCBI Taxonomy" id="40482"/>
    <lineage>
        <taxon>Eukaryota</taxon>
        <taxon>Fungi</taxon>
        <taxon>Dikarya</taxon>
        <taxon>Basidiomycota</taxon>
        <taxon>Agaricomycotina</taxon>
        <taxon>Agaricomycetes</taxon>
        <taxon>Agaricomycetidae</taxon>
        <taxon>Agaricales</taxon>
        <taxon>Marasmiineae</taxon>
        <taxon>Omphalotaceae</taxon>
        <taxon>Lentinula</taxon>
    </lineage>
</organism>